<keyword evidence="1" id="KW-0732">Signal</keyword>
<dbReference type="KEGG" id="fsa:C5Q98_05445"/>
<feature type="domain" description="DUF3502" evidence="2">
    <location>
        <begin position="458"/>
        <end position="525"/>
    </location>
</feature>
<dbReference type="OrthoDB" id="2636783at2"/>
<feature type="chain" id="PRO_5015764000" description="DUF3502 domain-containing protein" evidence="1">
    <location>
        <begin position="23"/>
        <end position="527"/>
    </location>
</feature>
<organism evidence="3 4">
    <name type="scientific">Fastidiosipila sanguinis</name>
    <dbReference type="NCBI Taxonomy" id="236753"/>
    <lineage>
        <taxon>Bacteria</taxon>
        <taxon>Bacillati</taxon>
        <taxon>Bacillota</taxon>
        <taxon>Clostridia</taxon>
        <taxon>Eubacteriales</taxon>
        <taxon>Oscillospiraceae</taxon>
        <taxon>Fastidiosipila</taxon>
    </lineage>
</organism>
<dbReference type="SUPFAM" id="SSF53850">
    <property type="entry name" value="Periplasmic binding protein-like II"/>
    <property type="match status" value="1"/>
</dbReference>
<keyword evidence="4" id="KW-1185">Reference proteome</keyword>
<evidence type="ECO:0000313" key="3">
    <source>
        <dbReference type="EMBL" id="AVM42690.1"/>
    </source>
</evidence>
<accession>A0A2S0KNS8</accession>
<name>A0A2S0KNS8_9FIRM</name>
<evidence type="ECO:0000259" key="2">
    <source>
        <dbReference type="Pfam" id="PF12010"/>
    </source>
</evidence>
<dbReference type="RefSeq" id="WP_106012643.1">
    <property type="nucleotide sequence ID" value="NZ_CP027226.1"/>
</dbReference>
<dbReference type="EMBL" id="CP027226">
    <property type="protein sequence ID" value="AVM42690.1"/>
    <property type="molecule type" value="Genomic_DNA"/>
</dbReference>
<dbReference type="AlphaFoldDB" id="A0A2S0KNS8"/>
<dbReference type="InterPro" id="IPR006059">
    <property type="entry name" value="SBP"/>
</dbReference>
<dbReference type="Gene3D" id="3.40.190.10">
    <property type="entry name" value="Periplasmic binding protein-like II"/>
    <property type="match status" value="2"/>
</dbReference>
<dbReference type="Pfam" id="PF12010">
    <property type="entry name" value="DUF3502"/>
    <property type="match status" value="1"/>
</dbReference>
<dbReference type="PANTHER" id="PTHR43649:SF17">
    <property type="entry name" value="ABC TRANSPORTER SOLUTE BINDING PROTEIN-SUGAR TRANSPORT"/>
    <property type="match status" value="1"/>
</dbReference>
<dbReference type="Proteomes" id="UP000237947">
    <property type="component" value="Chromosome"/>
</dbReference>
<evidence type="ECO:0000256" key="1">
    <source>
        <dbReference type="SAM" id="SignalP"/>
    </source>
</evidence>
<sequence>MSKFKKTTTLALSLLLMLNAVACSNTNNDKQEITTSTEKVKVDPDNNIFSADLDDYKGSGETLSMYTVGGAPDDHDKVFEEVNKYLKEHLNVNINLTYFSWGEYGTNMNTKINGGEYYDMTWGPDLVGVTDFARNGLFYDVSQLLPAAPNLKALIPETVWGGVTLGDGNIFGIPTYKDSSATQYWVYDKAYLEKSGLGEKSVKDVKTLQDLDPIVKQMKEKNPDTNPMLMTSSGVQYLNYDYENIAGPVAVKFGSTDVLNLYAEQEIQDRFRILHKWYKDEIINQEFVEFGELDNSQLHIWSSQGYPGVETQWEREHQSPIVTVPRLGPMYTTTTIQGSYWVINAASKYPVDAIKVLERINVDPYLRNLLAYGIEGEHYDFVDKENNIIIKTDEGKYGPAIYQQGQFMNLYTVAPQVTETNAKDYPELKIGDPIMELANLGQWQDVHEINKTADVSKLLGFMFDPSNVETEVSALNNVTSKYFEPLHTGEGDPEEILPKMLQEMDQIGIDKVIEEAQKQIDEFLAKK</sequence>
<dbReference type="Pfam" id="PF01547">
    <property type="entry name" value="SBP_bac_1"/>
    <property type="match status" value="1"/>
</dbReference>
<gene>
    <name evidence="3" type="ORF">C5Q98_05445</name>
</gene>
<feature type="signal peptide" evidence="1">
    <location>
        <begin position="1"/>
        <end position="22"/>
    </location>
</feature>
<dbReference type="PANTHER" id="PTHR43649">
    <property type="entry name" value="ARABINOSE-BINDING PROTEIN-RELATED"/>
    <property type="match status" value="1"/>
</dbReference>
<dbReference type="InterPro" id="IPR022627">
    <property type="entry name" value="DUF3502"/>
</dbReference>
<dbReference type="InterPro" id="IPR050490">
    <property type="entry name" value="Bact_solute-bd_prot1"/>
</dbReference>
<proteinExistence type="predicted"/>
<protein>
    <recommendedName>
        <fullName evidence="2">DUF3502 domain-containing protein</fullName>
    </recommendedName>
</protein>
<reference evidence="4" key="1">
    <citation type="submission" date="2018-02" db="EMBL/GenBank/DDBJ databases">
        <authorList>
            <person name="Holder M.E."/>
            <person name="Ajami N.J."/>
            <person name="Petrosino J.F."/>
        </authorList>
    </citation>
    <scope>NUCLEOTIDE SEQUENCE [LARGE SCALE GENOMIC DNA]</scope>
    <source>
        <strain evidence="4">CCUG 47711</strain>
    </source>
</reference>
<evidence type="ECO:0000313" key="4">
    <source>
        <dbReference type="Proteomes" id="UP000237947"/>
    </source>
</evidence>